<feature type="compositionally biased region" description="Basic and acidic residues" evidence="1">
    <location>
        <begin position="11"/>
        <end position="22"/>
    </location>
</feature>
<accession>A0AAV4QMX6</accession>
<evidence type="ECO:0000256" key="1">
    <source>
        <dbReference type="SAM" id="MobiDB-lite"/>
    </source>
</evidence>
<evidence type="ECO:0000313" key="2">
    <source>
        <dbReference type="EMBL" id="GIY10540.1"/>
    </source>
</evidence>
<keyword evidence="3" id="KW-1185">Reference proteome</keyword>
<organism evidence="2 3">
    <name type="scientific">Caerostris darwini</name>
    <dbReference type="NCBI Taxonomy" id="1538125"/>
    <lineage>
        <taxon>Eukaryota</taxon>
        <taxon>Metazoa</taxon>
        <taxon>Ecdysozoa</taxon>
        <taxon>Arthropoda</taxon>
        <taxon>Chelicerata</taxon>
        <taxon>Arachnida</taxon>
        <taxon>Araneae</taxon>
        <taxon>Araneomorphae</taxon>
        <taxon>Entelegynae</taxon>
        <taxon>Araneoidea</taxon>
        <taxon>Araneidae</taxon>
        <taxon>Caerostris</taxon>
    </lineage>
</organism>
<gene>
    <name evidence="2" type="ORF">CDAR_91671</name>
</gene>
<evidence type="ECO:0000313" key="3">
    <source>
        <dbReference type="Proteomes" id="UP001054837"/>
    </source>
</evidence>
<comment type="caution">
    <text evidence="2">The sequence shown here is derived from an EMBL/GenBank/DDBJ whole genome shotgun (WGS) entry which is preliminary data.</text>
</comment>
<reference evidence="2 3" key="1">
    <citation type="submission" date="2021-06" db="EMBL/GenBank/DDBJ databases">
        <title>Caerostris darwini draft genome.</title>
        <authorList>
            <person name="Kono N."/>
            <person name="Arakawa K."/>
        </authorList>
    </citation>
    <scope>NUCLEOTIDE SEQUENCE [LARGE SCALE GENOMIC DNA]</scope>
</reference>
<dbReference type="EMBL" id="BPLQ01004772">
    <property type="protein sequence ID" value="GIY10540.1"/>
    <property type="molecule type" value="Genomic_DNA"/>
</dbReference>
<dbReference type="AlphaFoldDB" id="A0AAV4QMX6"/>
<feature type="region of interest" description="Disordered" evidence="1">
    <location>
        <begin position="1"/>
        <end position="29"/>
    </location>
</feature>
<sequence length="105" mass="11553">MIGNLFSHATVLKERGEREGRGRPIPPPPLLDPPCLESVLEQHAICLDLPTAEDYGSVVATGRKLRQHLPRGGDEIACFQTIIRSRGKSVSFGSVCFVFSFCCIR</sequence>
<protein>
    <submittedName>
        <fullName evidence="2">Uncharacterized protein</fullName>
    </submittedName>
</protein>
<dbReference type="Proteomes" id="UP001054837">
    <property type="component" value="Unassembled WGS sequence"/>
</dbReference>
<name>A0AAV4QMX6_9ARAC</name>
<proteinExistence type="predicted"/>